<dbReference type="AlphaFoldDB" id="A0AAW1R4K7"/>
<dbReference type="FunFam" id="3.40.50.150:FF:000041">
    <property type="entry name" value="Ribosomal RNA small subunit methyltransferase G"/>
    <property type="match status" value="1"/>
</dbReference>
<evidence type="ECO:0000256" key="1">
    <source>
        <dbReference type="ARBA" id="ARBA00022490"/>
    </source>
</evidence>
<dbReference type="GO" id="GO:0005829">
    <property type="term" value="C:cytosol"/>
    <property type="evidence" value="ECO:0007669"/>
    <property type="project" value="TreeGrafter"/>
</dbReference>
<dbReference type="PANTHER" id="PTHR31760:SF0">
    <property type="entry name" value="S-ADENOSYL-L-METHIONINE-DEPENDENT METHYLTRANSFERASES SUPERFAMILY PROTEIN"/>
    <property type="match status" value="1"/>
</dbReference>
<evidence type="ECO:0000256" key="2">
    <source>
        <dbReference type="ARBA" id="ARBA00022552"/>
    </source>
</evidence>
<protein>
    <recommendedName>
        <fullName evidence="8">Ribosomal RNA small subunit methyltransferase G</fullName>
    </recommendedName>
</protein>
<evidence type="ECO:0008006" key="8">
    <source>
        <dbReference type="Google" id="ProtNLM"/>
    </source>
</evidence>
<dbReference type="Proteomes" id="UP001489004">
    <property type="component" value="Unassembled WGS sequence"/>
</dbReference>
<dbReference type="EMBL" id="JALJOR010000001">
    <property type="protein sequence ID" value="KAK9828738.1"/>
    <property type="molecule type" value="Genomic_DNA"/>
</dbReference>
<dbReference type="HAMAP" id="MF_00074">
    <property type="entry name" value="16SrRNA_methyltr_G"/>
    <property type="match status" value="1"/>
</dbReference>
<keyword evidence="4" id="KW-0808">Transferase</keyword>
<organism evidence="6 7">
    <name type="scientific">[Myrmecia] bisecta</name>
    <dbReference type="NCBI Taxonomy" id="41462"/>
    <lineage>
        <taxon>Eukaryota</taxon>
        <taxon>Viridiplantae</taxon>
        <taxon>Chlorophyta</taxon>
        <taxon>core chlorophytes</taxon>
        <taxon>Trebouxiophyceae</taxon>
        <taxon>Trebouxiales</taxon>
        <taxon>Trebouxiaceae</taxon>
        <taxon>Myrmecia</taxon>
    </lineage>
</organism>
<reference evidence="6 7" key="1">
    <citation type="journal article" date="2024" name="Nat. Commun.">
        <title>Phylogenomics reveals the evolutionary origins of lichenization in chlorophyte algae.</title>
        <authorList>
            <person name="Puginier C."/>
            <person name="Libourel C."/>
            <person name="Otte J."/>
            <person name="Skaloud P."/>
            <person name="Haon M."/>
            <person name="Grisel S."/>
            <person name="Petersen M."/>
            <person name="Berrin J.G."/>
            <person name="Delaux P.M."/>
            <person name="Dal Grande F."/>
            <person name="Keller J."/>
        </authorList>
    </citation>
    <scope>NUCLEOTIDE SEQUENCE [LARGE SCALE GENOMIC DNA]</scope>
    <source>
        <strain evidence="6 7">SAG 2043</strain>
    </source>
</reference>
<keyword evidence="5" id="KW-0949">S-adenosyl-L-methionine</keyword>
<dbReference type="Gene3D" id="3.40.50.150">
    <property type="entry name" value="Vaccinia Virus protein VP39"/>
    <property type="match status" value="1"/>
</dbReference>
<evidence type="ECO:0000313" key="6">
    <source>
        <dbReference type="EMBL" id="KAK9828738.1"/>
    </source>
</evidence>
<sequence length="322" mass="34764">MRAVVLTLQRFLLQHIRCHPCYSGCKTAIPSHRGKWTRSSGRLPAFLQGQFKVDKYQWAVGCSTVHPIQRAAARNVHVVAAGPAVPAAPHGPPAPGLTPQQEEQVERFLDILLEQNQHMNLTAVRDRSVALVRHVQDSLALLPVLDAHLLRGGGPPSVIDVGSGAGLPGVILAIARPDWQFTLLDTLKKRCVFVEQTAHAVGLRNVQTAWMRAEDAGRQETMRESYNVAVARAVAEMRVLAELCLPLVRVGGHVFAAKGANPQAEVDAASSAILLLGGSLVGIEPVDSHGPDGQRTVAVIHKVLATPEKYPRKAGQPQKRPL</sequence>
<evidence type="ECO:0000313" key="7">
    <source>
        <dbReference type="Proteomes" id="UP001489004"/>
    </source>
</evidence>
<dbReference type="NCBIfam" id="TIGR00138">
    <property type="entry name" value="rsmG_gidB"/>
    <property type="match status" value="1"/>
</dbReference>
<gene>
    <name evidence="6" type="ORF">WJX72_001820</name>
</gene>
<evidence type="ECO:0000256" key="5">
    <source>
        <dbReference type="ARBA" id="ARBA00022691"/>
    </source>
</evidence>
<evidence type="ECO:0000256" key="4">
    <source>
        <dbReference type="ARBA" id="ARBA00022679"/>
    </source>
</evidence>
<name>A0AAW1R4K7_9CHLO</name>
<dbReference type="InterPro" id="IPR029063">
    <property type="entry name" value="SAM-dependent_MTases_sf"/>
</dbReference>
<keyword evidence="2" id="KW-0698">rRNA processing</keyword>
<dbReference type="SUPFAM" id="SSF53335">
    <property type="entry name" value="S-adenosyl-L-methionine-dependent methyltransferases"/>
    <property type="match status" value="1"/>
</dbReference>
<proteinExistence type="inferred from homology"/>
<evidence type="ECO:0000256" key="3">
    <source>
        <dbReference type="ARBA" id="ARBA00022603"/>
    </source>
</evidence>
<comment type="caution">
    <text evidence="6">The sequence shown here is derived from an EMBL/GenBank/DDBJ whole genome shotgun (WGS) entry which is preliminary data.</text>
</comment>
<keyword evidence="3" id="KW-0489">Methyltransferase</keyword>
<keyword evidence="7" id="KW-1185">Reference proteome</keyword>
<dbReference type="PANTHER" id="PTHR31760">
    <property type="entry name" value="S-ADENOSYL-L-METHIONINE-DEPENDENT METHYLTRANSFERASES SUPERFAMILY PROTEIN"/>
    <property type="match status" value="1"/>
</dbReference>
<keyword evidence="1" id="KW-0963">Cytoplasm</keyword>
<dbReference type="InterPro" id="IPR003682">
    <property type="entry name" value="rRNA_ssu_MeTfrase_G"/>
</dbReference>
<accession>A0AAW1R4K7</accession>
<dbReference type="Pfam" id="PF02527">
    <property type="entry name" value="GidB"/>
    <property type="match status" value="1"/>
</dbReference>
<dbReference type="GO" id="GO:0070043">
    <property type="term" value="F:rRNA (guanine-N7-)-methyltransferase activity"/>
    <property type="evidence" value="ECO:0007669"/>
    <property type="project" value="TreeGrafter"/>
</dbReference>